<dbReference type="GO" id="GO:0007059">
    <property type="term" value="P:chromosome segregation"/>
    <property type="evidence" value="ECO:0007669"/>
    <property type="project" value="TreeGrafter"/>
</dbReference>
<dbReference type="Proteomes" id="UP000007303">
    <property type="component" value="Unassembled WGS sequence"/>
</dbReference>
<dbReference type="OMA" id="IHLAHLM"/>
<evidence type="ECO:0000256" key="5">
    <source>
        <dbReference type="ARBA" id="ARBA00022776"/>
    </source>
</evidence>
<feature type="region of interest" description="Disordered" evidence="10">
    <location>
        <begin position="1"/>
        <end position="28"/>
    </location>
</feature>
<evidence type="ECO:0000256" key="3">
    <source>
        <dbReference type="ARBA" id="ARBA00022454"/>
    </source>
</evidence>
<reference evidence="11" key="2">
    <citation type="submission" date="2025-08" db="UniProtKB">
        <authorList>
            <consortium name="Ensembl"/>
        </authorList>
    </citation>
    <scope>IDENTIFICATION</scope>
</reference>
<evidence type="ECO:0000256" key="9">
    <source>
        <dbReference type="ARBA" id="ARBA00023328"/>
    </source>
</evidence>
<dbReference type="PANTHER" id="PTHR15459:SF3">
    <property type="entry name" value="POLYAMINE-MODULATED FACTOR 1"/>
    <property type="match status" value="1"/>
</dbReference>
<dbReference type="AlphaFoldDB" id="H3D6H0"/>
<evidence type="ECO:0000313" key="12">
    <source>
        <dbReference type="Proteomes" id="UP000007303"/>
    </source>
</evidence>
<evidence type="ECO:0000256" key="2">
    <source>
        <dbReference type="ARBA" id="ARBA00004629"/>
    </source>
</evidence>
<keyword evidence="12" id="KW-1185">Reference proteome</keyword>
<dbReference type="GeneTree" id="ENSGT00940000162656"/>
<evidence type="ECO:0000256" key="10">
    <source>
        <dbReference type="SAM" id="MobiDB-lite"/>
    </source>
</evidence>
<accession>H3D6H0</accession>
<keyword evidence="8" id="KW-0131">Cell cycle</keyword>
<dbReference type="HOGENOM" id="CLU_106985_1_0_1"/>
<dbReference type="Ensembl" id="ENSTNIT00000016321.1">
    <property type="protein sequence ID" value="ENSTNIP00000016110.1"/>
    <property type="gene ID" value="ENSTNIG00000013128.1"/>
</dbReference>
<keyword evidence="5" id="KW-0498">Mitosis</keyword>
<proteinExistence type="predicted"/>
<dbReference type="STRING" id="99883.ENSTNIP00000016110"/>
<dbReference type="InterPro" id="IPR007128">
    <property type="entry name" value="PMF1/Nnf1"/>
</dbReference>
<dbReference type="GO" id="GO:0005634">
    <property type="term" value="C:nucleus"/>
    <property type="evidence" value="ECO:0007669"/>
    <property type="project" value="UniProtKB-SubCell"/>
</dbReference>
<evidence type="ECO:0000256" key="4">
    <source>
        <dbReference type="ARBA" id="ARBA00022618"/>
    </source>
</evidence>
<dbReference type="GO" id="GO:0051301">
    <property type="term" value="P:cell division"/>
    <property type="evidence" value="ECO:0007669"/>
    <property type="project" value="UniProtKB-KW"/>
</dbReference>
<evidence type="ECO:0000313" key="11">
    <source>
        <dbReference type="Ensembl" id="ENSTNIP00000016110.1"/>
    </source>
</evidence>
<sequence>SEQQTNEATGDVCSQEPKPGSDCGTEESEARVNRYKLFEKVMQKSLEKFIDLASFNRFTSMFRPLYKKNPQKIENIHKQFMEELKKAVQDAIGALVEEGQLEVKLGELDKLERAAKDSPSPAWRPSGIPEQDFCSFLMPYYQKQEAYMRVELKKIQAENAALAQKVQEGRESIAETERHICSAVDEWK</sequence>
<organism evidence="11 12">
    <name type="scientific">Tetraodon nigroviridis</name>
    <name type="common">Spotted green pufferfish</name>
    <name type="synonym">Chelonodon nigroviridis</name>
    <dbReference type="NCBI Taxonomy" id="99883"/>
    <lineage>
        <taxon>Eukaryota</taxon>
        <taxon>Metazoa</taxon>
        <taxon>Chordata</taxon>
        <taxon>Craniata</taxon>
        <taxon>Vertebrata</taxon>
        <taxon>Euteleostomi</taxon>
        <taxon>Actinopterygii</taxon>
        <taxon>Neopterygii</taxon>
        <taxon>Teleostei</taxon>
        <taxon>Neoteleostei</taxon>
        <taxon>Acanthomorphata</taxon>
        <taxon>Eupercaria</taxon>
        <taxon>Tetraodontiformes</taxon>
        <taxon>Tetradontoidea</taxon>
        <taxon>Tetraodontidae</taxon>
        <taxon>Tetraodon</taxon>
    </lineage>
</organism>
<evidence type="ECO:0000256" key="8">
    <source>
        <dbReference type="ARBA" id="ARBA00023306"/>
    </source>
</evidence>
<dbReference type="PANTHER" id="PTHR15459">
    <property type="entry name" value="POLYAMINE-MODULATED FACTOR 1"/>
    <property type="match status" value="1"/>
</dbReference>
<keyword evidence="4" id="KW-0132">Cell division</keyword>
<evidence type="ECO:0000256" key="1">
    <source>
        <dbReference type="ARBA" id="ARBA00004123"/>
    </source>
</evidence>
<evidence type="ECO:0000256" key="6">
    <source>
        <dbReference type="ARBA" id="ARBA00022838"/>
    </source>
</evidence>
<protein>
    <submittedName>
        <fullName evidence="11">Si:dkey-6i22.5</fullName>
    </submittedName>
</protein>
<reference evidence="11" key="3">
    <citation type="submission" date="2025-09" db="UniProtKB">
        <authorList>
            <consortium name="Ensembl"/>
        </authorList>
    </citation>
    <scope>IDENTIFICATION</scope>
</reference>
<keyword evidence="6" id="KW-0995">Kinetochore</keyword>
<keyword evidence="9" id="KW-0137">Centromere</keyword>
<dbReference type="InParanoid" id="H3D6H0"/>
<comment type="subcellular location">
    <subcellularLocation>
        <location evidence="2">Chromosome</location>
        <location evidence="2">Centromere</location>
        <location evidence="2">Kinetochore</location>
    </subcellularLocation>
    <subcellularLocation>
        <location evidence="1">Nucleus</location>
    </subcellularLocation>
</comment>
<keyword evidence="3" id="KW-0158">Chromosome</keyword>
<dbReference type="GO" id="GO:0000444">
    <property type="term" value="C:MIS12/MIND type complex"/>
    <property type="evidence" value="ECO:0007669"/>
    <property type="project" value="InterPro"/>
</dbReference>
<reference evidence="12" key="1">
    <citation type="journal article" date="2004" name="Nature">
        <title>Genome duplication in the teleost fish Tetraodon nigroviridis reveals the early vertebrate proto-karyotype.</title>
        <authorList>
            <person name="Jaillon O."/>
            <person name="Aury J.-M."/>
            <person name="Brunet F."/>
            <person name="Petit J.-L."/>
            <person name="Stange-Thomann N."/>
            <person name="Mauceli E."/>
            <person name="Bouneau L."/>
            <person name="Fischer C."/>
            <person name="Ozouf-Costaz C."/>
            <person name="Bernot A."/>
            <person name="Nicaud S."/>
            <person name="Jaffe D."/>
            <person name="Fisher S."/>
            <person name="Lutfalla G."/>
            <person name="Dossat C."/>
            <person name="Segurens B."/>
            <person name="Dasilva C."/>
            <person name="Salanoubat M."/>
            <person name="Levy M."/>
            <person name="Boudet N."/>
            <person name="Castellano S."/>
            <person name="Anthouard V."/>
            <person name="Jubin C."/>
            <person name="Castelli V."/>
            <person name="Katinka M."/>
            <person name="Vacherie B."/>
            <person name="Biemont C."/>
            <person name="Skalli Z."/>
            <person name="Cattolico L."/>
            <person name="Poulain J."/>
            <person name="De Berardinis V."/>
            <person name="Cruaud C."/>
            <person name="Duprat S."/>
            <person name="Brottier P."/>
            <person name="Coutanceau J.-P."/>
            <person name="Gouzy J."/>
            <person name="Parra G."/>
            <person name="Lardier G."/>
            <person name="Chapple C."/>
            <person name="McKernan K.J."/>
            <person name="McEwan P."/>
            <person name="Bosak S."/>
            <person name="Kellis M."/>
            <person name="Volff J.-N."/>
            <person name="Guigo R."/>
            <person name="Zody M.C."/>
            <person name="Mesirov J."/>
            <person name="Lindblad-Toh K."/>
            <person name="Birren B."/>
            <person name="Nusbaum C."/>
            <person name="Kahn D."/>
            <person name="Robinson-Rechavi M."/>
            <person name="Laudet V."/>
            <person name="Schachter V."/>
            <person name="Quetier F."/>
            <person name="Saurin W."/>
            <person name="Scarpelli C."/>
            <person name="Wincker P."/>
            <person name="Lander E.S."/>
            <person name="Weissenbach J."/>
            <person name="Roest Crollius H."/>
        </authorList>
    </citation>
    <scope>NUCLEOTIDE SEQUENCE [LARGE SCALE GENOMIC DNA]</scope>
</reference>
<evidence type="ECO:0000256" key="7">
    <source>
        <dbReference type="ARBA" id="ARBA00023242"/>
    </source>
</evidence>
<keyword evidence="7" id="KW-0539">Nucleus</keyword>
<name>H3D6H0_TETNG</name>
<dbReference type="Pfam" id="PF03980">
    <property type="entry name" value="Nnf1"/>
    <property type="match status" value="1"/>
</dbReference>